<proteinExistence type="predicted"/>
<dbReference type="SUPFAM" id="SSF47095">
    <property type="entry name" value="HMG-box"/>
    <property type="match status" value="1"/>
</dbReference>
<feature type="region of interest" description="Disordered" evidence="4">
    <location>
        <begin position="58"/>
        <end position="89"/>
    </location>
</feature>
<evidence type="ECO:0000256" key="3">
    <source>
        <dbReference type="PROSITE-ProRule" id="PRU00267"/>
    </source>
</evidence>
<protein>
    <recommendedName>
        <fullName evidence="5">HMG box domain-containing protein</fullName>
    </recommendedName>
</protein>
<feature type="compositionally biased region" description="Polar residues" evidence="4">
    <location>
        <begin position="59"/>
        <end position="89"/>
    </location>
</feature>
<keyword evidence="1 3" id="KW-0238">DNA-binding</keyword>
<evidence type="ECO:0000256" key="4">
    <source>
        <dbReference type="SAM" id="MobiDB-lite"/>
    </source>
</evidence>
<dbReference type="Gene3D" id="1.10.30.10">
    <property type="entry name" value="High mobility group box domain"/>
    <property type="match status" value="1"/>
</dbReference>
<dbReference type="PANTHER" id="PTHR45789">
    <property type="entry name" value="FI18025P1"/>
    <property type="match status" value="1"/>
</dbReference>
<name>A0ABR2W943_9FUNG</name>
<dbReference type="PROSITE" id="PS50118">
    <property type="entry name" value="HMG_BOX_2"/>
    <property type="match status" value="1"/>
</dbReference>
<feature type="domain" description="HMG box" evidence="5">
    <location>
        <begin position="84"/>
        <end position="152"/>
    </location>
</feature>
<dbReference type="EMBL" id="JASJQH010006918">
    <property type="protein sequence ID" value="KAK9727556.1"/>
    <property type="molecule type" value="Genomic_DNA"/>
</dbReference>
<keyword evidence="7" id="KW-1185">Reference proteome</keyword>
<comment type="caution">
    <text evidence="6">The sequence shown here is derived from an EMBL/GenBank/DDBJ whole genome shotgun (WGS) entry which is preliminary data.</text>
</comment>
<sequence length="351" mass="40486">MDPREDLNFTSTLQTPQNTISSEQMTRLMSIINEHNRLNMMLLSEGYRPILMQNPPPLSSSTYLDSESNLSPSGKRVTQSTKRIPRPNNSFMTYRKDKQKSILDAHPGINNKEVSKIVGEMWRNETEDVKEYYRKKAEQGKKDHALRYPGYKYTPRKRQRRVSPSEEFTSSHQKEDLFSNYSQLPNYCNDIMPLRQIREQYPTGSWEFPARPLESDFSCNHLGVLDTSYTSPTSSHEHWNPSDASYSTPEVHSHHLKRYVDLQDLFTHYIDPGVGGDVSSHTNAQLNIATTQSSHKNPHNTDELFNSYGLYDFPTHPPSQSQGNSKVAAFETNIQQFEKYLNDILCPLSRD</sequence>
<dbReference type="Proteomes" id="UP001479436">
    <property type="component" value="Unassembled WGS sequence"/>
</dbReference>
<dbReference type="CDD" id="cd01389">
    <property type="entry name" value="HMG-box_ROX1-like"/>
    <property type="match status" value="1"/>
</dbReference>
<dbReference type="InterPro" id="IPR009071">
    <property type="entry name" value="HMG_box_dom"/>
</dbReference>
<gene>
    <name evidence="6" type="ORF">K7432_001763</name>
</gene>
<evidence type="ECO:0000259" key="5">
    <source>
        <dbReference type="PROSITE" id="PS50118"/>
    </source>
</evidence>
<evidence type="ECO:0000313" key="7">
    <source>
        <dbReference type="Proteomes" id="UP001479436"/>
    </source>
</evidence>
<evidence type="ECO:0000256" key="1">
    <source>
        <dbReference type="ARBA" id="ARBA00023125"/>
    </source>
</evidence>
<dbReference type="PANTHER" id="PTHR45789:SF2">
    <property type="entry name" value="FI18025P1"/>
    <property type="match status" value="1"/>
</dbReference>
<dbReference type="Pfam" id="PF00505">
    <property type="entry name" value="HMG_box"/>
    <property type="match status" value="1"/>
</dbReference>
<dbReference type="InterPro" id="IPR036910">
    <property type="entry name" value="HMG_box_dom_sf"/>
</dbReference>
<accession>A0ABR2W943</accession>
<organism evidence="6 7">
    <name type="scientific">Basidiobolus ranarum</name>
    <dbReference type="NCBI Taxonomy" id="34480"/>
    <lineage>
        <taxon>Eukaryota</taxon>
        <taxon>Fungi</taxon>
        <taxon>Fungi incertae sedis</taxon>
        <taxon>Zoopagomycota</taxon>
        <taxon>Entomophthoromycotina</taxon>
        <taxon>Basidiobolomycetes</taxon>
        <taxon>Basidiobolales</taxon>
        <taxon>Basidiobolaceae</taxon>
        <taxon>Basidiobolus</taxon>
    </lineage>
</organism>
<reference evidence="6 7" key="1">
    <citation type="submission" date="2023-04" db="EMBL/GenBank/DDBJ databases">
        <title>Genome of Basidiobolus ranarum AG-B5.</title>
        <authorList>
            <person name="Stajich J.E."/>
            <person name="Carter-House D."/>
            <person name="Gryganskyi A."/>
        </authorList>
    </citation>
    <scope>NUCLEOTIDE SEQUENCE [LARGE SCALE GENOMIC DNA]</scope>
    <source>
        <strain evidence="6 7">AG-B5</strain>
    </source>
</reference>
<dbReference type="SMART" id="SM00398">
    <property type="entry name" value="HMG"/>
    <property type="match status" value="1"/>
</dbReference>
<dbReference type="InterPro" id="IPR051356">
    <property type="entry name" value="SOX/SOX-like_TF"/>
</dbReference>
<evidence type="ECO:0000313" key="6">
    <source>
        <dbReference type="EMBL" id="KAK9727556.1"/>
    </source>
</evidence>
<evidence type="ECO:0000256" key="2">
    <source>
        <dbReference type="ARBA" id="ARBA00023242"/>
    </source>
</evidence>
<feature type="DNA-binding region" description="HMG box" evidence="3">
    <location>
        <begin position="84"/>
        <end position="152"/>
    </location>
</feature>
<keyword evidence="2 3" id="KW-0539">Nucleus</keyword>